<evidence type="ECO:0000313" key="1">
    <source>
        <dbReference type="EMBL" id="KAG7486179.1"/>
    </source>
</evidence>
<dbReference type="Proteomes" id="UP000693946">
    <property type="component" value="Linkage Group LG6"/>
</dbReference>
<evidence type="ECO:0000313" key="2">
    <source>
        <dbReference type="Proteomes" id="UP000693946"/>
    </source>
</evidence>
<accession>A0AAV6Q8N2</accession>
<name>A0AAV6Q8N2_SOLSE</name>
<keyword evidence="2" id="KW-1185">Reference proteome</keyword>
<reference evidence="1 2" key="1">
    <citation type="journal article" date="2021" name="Sci. Rep.">
        <title>Chromosome anchoring in Senegalese sole (Solea senegalensis) reveals sex-associated markers and genome rearrangements in flatfish.</title>
        <authorList>
            <person name="Guerrero-Cozar I."/>
            <person name="Gomez-Garrido J."/>
            <person name="Berbel C."/>
            <person name="Martinez-Blanch J.F."/>
            <person name="Alioto T."/>
            <person name="Claros M.G."/>
            <person name="Gagnaire P.A."/>
            <person name="Manchado M."/>
        </authorList>
    </citation>
    <scope>NUCLEOTIDE SEQUENCE [LARGE SCALE GENOMIC DNA]</scope>
    <source>
        <strain evidence="1">Sse05_10M</strain>
    </source>
</reference>
<proteinExistence type="predicted"/>
<protein>
    <submittedName>
        <fullName evidence="1">Uncharacterized protein</fullName>
    </submittedName>
</protein>
<gene>
    <name evidence="1" type="ORF">JOB18_026552</name>
</gene>
<dbReference type="EMBL" id="JAGKHQ010000018">
    <property type="protein sequence ID" value="KAG7486179.1"/>
    <property type="molecule type" value="Genomic_DNA"/>
</dbReference>
<sequence length="110" mass="12486">MQPILWLKKKQNKHTEESSAVFRQQSPEFAAGDFPQQTAREVTSDLGLLGAGRRSAVSRKCLEAAFSPSVCSPDHYSTLLTTTLYQPMVWMNYYAKKSKELPEKLKLYSL</sequence>
<dbReference type="AlphaFoldDB" id="A0AAV6Q8N2"/>
<organism evidence="1 2">
    <name type="scientific">Solea senegalensis</name>
    <name type="common">Senegalese sole</name>
    <dbReference type="NCBI Taxonomy" id="28829"/>
    <lineage>
        <taxon>Eukaryota</taxon>
        <taxon>Metazoa</taxon>
        <taxon>Chordata</taxon>
        <taxon>Craniata</taxon>
        <taxon>Vertebrata</taxon>
        <taxon>Euteleostomi</taxon>
        <taxon>Actinopterygii</taxon>
        <taxon>Neopterygii</taxon>
        <taxon>Teleostei</taxon>
        <taxon>Neoteleostei</taxon>
        <taxon>Acanthomorphata</taxon>
        <taxon>Carangaria</taxon>
        <taxon>Pleuronectiformes</taxon>
        <taxon>Pleuronectoidei</taxon>
        <taxon>Soleidae</taxon>
        <taxon>Solea</taxon>
    </lineage>
</organism>
<comment type="caution">
    <text evidence="1">The sequence shown here is derived from an EMBL/GenBank/DDBJ whole genome shotgun (WGS) entry which is preliminary data.</text>
</comment>